<name>A0A927W4U9_9CLOT</name>
<dbReference type="InterPro" id="IPR013216">
    <property type="entry name" value="Methyltransf_11"/>
</dbReference>
<dbReference type="PANTHER" id="PTHR43861:SF1">
    <property type="entry name" value="TRANS-ACONITATE 2-METHYLTRANSFERASE"/>
    <property type="match status" value="1"/>
</dbReference>
<sequence>MSRANDRDIVRGQYNSDKNLKVRQALHDGFSTNKYGWFNWVFDQYRFKPNDKVIEFGCGNGSTWANNRNKIPKDIQVILTDLSEGMLRSAKNNLLGIDEVFDYSVSDIQNIEYEDRSFDCAIANHMLYHVQNRDLAISDIARILKSDGTFYATTNSLYNMKGLKDLVRNFDSQLDYESFSVAKEFGIENGAEQLSKHFDSVETLVYEDSLHITEAKPLADYVLSLEGHVNIQDIMTESKIQDFYRYLEDIILREGSIDISKSSGMFIAKNPKKVL</sequence>
<comment type="caution">
    <text evidence="2">The sequence shown here is derived from an EMBL/GenBank/DDBJ whole genome shotgun (WGS) entry which is preliminary data.</text>
</comment>
<accession>A0A927W4U9</accession>
<dbReference type="AlphaFoldDB" id="A0A927W4U9"/>
<evidence type="ECO:0000259" key="1">
    <source>
        <dbReference type="Pfam" id="PF08241"/>
    </source>
</evidence>
<reference evidence="2" key="1">
    <citation type="submission" date="2019-04" db="EMBL/GenBank/DDBJ databases">
        <title>Evolution of Biomass-Degrading Anaerobic Consortia Revealed by Metagenomics.</title>
        <authorList>
            <person name="Peng X."/>
        </authorList>
    </citation>
    <scope>NUCLEOTIDE SEQUENCE</scope>
    <source>
        <strain evidence="2">SIG254</strain>
    </source>
</reference>
<dbReference type="PANTHER" id="PTHR43861">
    <property type="entry name" value="TRANS-ACONITATE 2-METHYLTRANSFERASE-RELATED"/>
    <property type="match status" value="1"/>
</dbReference>
<keyword evidence="2" id="KW-0489">Methyltransferase</keyword>
<dbReference type="GO" id="GO:0032259">
    <property type="term" value="P:methylation"/>
    <property type="evidence" value="ECO:0007669"/>
    <property type="project" value="UniProtKB-KW"/>
</dbReference>
<dbReference type="Pfam" id="PF08241">
    <property type="entry name" value="Methyltransf_11"/>
    <property type="match status" value="1"/>
</dbReference>
<gene>
    <name evidence="2" type="ORF">E7215_10365</name>
</gene>
<protein>
    <submittedName>
        <fullName evidence="2">Class I SAM-dependent methyltransferase</fullName>
    </submittedName>
</protein>
<dbReference type="InterPro" id="IPR029063">
    <property type="entry name" value="SAM-dependent_MTases_sf"/>
</dbReference>
<organism evidence="2 3">
    <name type="scientific">Clostridium sulfidigenes</name>
    <dbReference type="NCBI Taxonomy" id="318464"/>
    <lineage>
        <taxon>Bacteria</taxon>
        <taxon>Bacillati</taxon>
        <taxon>Bacillota</taxon>
        <taxon>Clostridia</taxon>
        <taxon>Eubacteriales</taxon>
        <taxon>Clostridiaceae</taxon>
        <taxon>Clostridium</taxon>
    </lineage>
</organism>
<evidence type="ECO:0000313" key="3">
    <source>
        <dbReference type="Proteomes" id="UP000768462"/>
    </source>
</evidence>
<feature type="domain" description="Methyltransferase type 11" evidence="1">
    <location>
        <begin position="55"/>
        <end position="151"/>
    </location>
</feature>
<evidence type="ECO:0000313" key="2">
    <source>
        <dbReference type="EMBL" id="MBE6060557.1"/>
    </source>
</evidence>
<dbReference type="CDD" id="cd02440">
    <property type="entry name" value="AdoMet_MTases"/>
    <property type="match status" value="1"/>
</dbReference>
<dbReference type="EMBL" id="SVCM01000120">
    <property type="protein sequence ID" value="MBE6060557.1"/>
    <property type="molecule type" value="Genomic_DNA"/>
</dbReference>
<proteinExistence type="predicted"/>
<dbReference type="Proteomes" id="UP000768462">
    <property type="component" value="Unassembled WGS sequence"/>
</dbReference>
<dbReference type="SUPFAM" id="SSF53335">
    <property type="entry name" value="S-adenosyl-L-methionine-dependent methyltransferases"/>
    <property type="match status" value="1"/>
</dbReference>
<dbReference type="GO" id="GO:0008757">
    <property type="term" value="F:S-adenosylmethionine-dependent methyltransferase activity"/>
    <property type="evidence" value="ECO:0007669"/>
    <property type="project" value="InterPro"/>
</dbReference>
<keyword evidence="2" id="KW-0808">Transferase</keyword>
<dbReference type="Gene3D" id="3.40.50.150">
    <property type="entry name" value="Vaccinia Virus protein VP39"/>
    <property type="match status" value="1"/>
</dbReference>